<proteinExistence type="predicted"/>
<evidence type="ECO:0000313" key="3">
    <source>
        <dbReference type="Proteomes" id="UP000614490"/>
    </source>
</evidence>
<name>A0A931HX78_9BACI</name>
<evidence type="ECO:0000313" key="2">
    <source>
        <dbReference type="EMBL" id="MBH0231113.1"/>
    </source>
</evidence>
<feature type="compositionally biased region" description="Polar residues" evidence="1">
    <location>
        <begin position="1"/>
        <end position="13"/>
    </location>
</feature>
<protein>
    <recommendedName>
        <fullName evidence="4">YpzG family protein</fullName>
    </recommendedName>
</protein>
<evidence type="ECO:0000256" key="1">
    <source>
        <dbReference type="SAM" id="MobiDB-lite"/>
    </source>
</evidence>
<comment type="caution">
    <text evidence="2">The sequence shown here is derived from an EMBL/GenBank/DDBJ whole genome shotgun (WGS) entry which is preliminary data.</text>
</comment>
<dbReference type="RefSeq" id="WP_197317756.1">
    <property type="nucleotide sequence ID" value="NZ_JADZSC010000003.1"/>
</dbReference>
<dbReference type="EMBL" id="JADZSC010000003">
    <property type="protein sequence ID" value="MBH0231113.1"/>
    <property type="molecule type" value="Genomic_DNA"/>
</dbReference>
<accession>A0A931HX78</accession>
<gene>
    <name evidence="2" type="ORF">H0267_12875</name>
</gene>
<dbReference type="AlphaFoldDB" id="A0A931HX78"/>
<feature type="region of interest" description="Disordered" evidence="1">
    <location>
        <begin position="1"/>
        <end position="47"/>
    </location>
</feature>
<reference evidence="2 3" key="1">
    <citation type="journal article" date="2005" name="Int. J. Syst. Evol. Microbiol.">
        <title>Halobacillus yeomjeoni sp. nov., isolated from a marine solar saltern in Korea.</title>
        <authorList>
            <person name="Yoon J.H."/>
            <person name="Kang S.J."/>
            <person name="Lee C.H."/>
            <person name="Oh H.W."/>
            <person name="Oh T.K."/>
        </authorList>
    </citation>
    <scope>NUCLEOTIDE SEQUENCE [LARGE SCALE GENOMIC DNA]</scope>
    <source>
        <strain evidence="2 3">KCTC 3957</strain>
    </source>
</reference>
<feature type="compositionally biased region" description="Polar residues" evidence="1">
    <location>
        <begin position="30"/>
        <end position="40"/>
    </location>
</feature>
<feature type="compositionally biased region" description="Basic residues" evidence="1">
    <location>
        <begin position="14"/>
        <end position="24"/>
    </location>
</feature>
<sequence>MGNKNFNPNSSNLRARRGFKHISKRVNGETAPTQADQITEIQAKKRM</sequence>
<organism evidence="2 3">
    <name type="scientific">Halobacillus yeomjeoni</name>
    <dbReference type="NCBI Taxonomy" id="311194"/>
    <lineage>
        <taxon>Bacteria</taxon>
        <taxon>Bacillati</taxon>
        <taxon>Bacillota</taxon>
        <taxon>Bacilli</taxon>
        <taxon>Bacillales</taxon>
        <taxon>Bacillaceae</taxon>
        <taxon>Halobacillus</taxon>
    </lineage>
</organism>
<keyword evidence="3" id="KW-1185">Reference proteome</keyword>
<dbReference type="Proteomes" id="UP000614490">
    <property type="component" value="Unassembled WGS sequence"/>
</dbReference>
<evidence type="ECO:0008006" key="4">
    <source>
        <dbReference type="Google" id="ProtNLM"/>
    </source>
</evidence>